<dbReference type="RefSeq" id="WP_078692840.1">
    <property type="nucleotide sequence ID" value="NZ_FUWX01000004.1"/>
</dbReference>
<reference evidence="1 2" key="1">
    <citation type="submission" date="2017-02" db="EMBL/GenBank/DDBJ databases">
        <authorList>
            <person name="Peterson S.W."/>
        </authorList>
    </citation>
    <scope>NUCLEOTIDE SEQUENCE [LARGE SCALE GENOMIC DNA]</scope>
    <source>
        <strain evidence="1 2">ATCC 700028</strain>
    </source>
</reference>
<protein>
    <submittedName>
        <fullName evidence="1">CRISPR-associated protein, TM1812 family</fullName>
    </submittedName>
</protein>
<accession>A0A1T4K4N9</accession>
<dbReference type="SUPFAM" id="SSF160980">
    <property type="entry name" value="SSO1389-like"/>
    <property type="match status" value="1"/>
</dbReference>
<sequence length="428" mass="50512">MKKVLFTTLGGINKSYRTTDYSIDNKIYKNKKFILSALDDYYNFDQIYVLGTVSSMWDAFYEYICISEKINPKEEYFCSINDQCSKATEKTSFNDIDLTYITEILPSKYKLEFLKYGLSQDEMIENMNLLIKLTEQISHDSEIYLDLTHGFRSNAFYMFMIMNYIINIKSSQDNIKGIFYGIHESKITPTPILNLKIFSEISELIKGVHDIKTYGNFYTISNCLSENNNEIKNKLNNFSNSLNINYIGEIKNKINQLNKIKITISETENSLIKMIVPKALDEFIQRFSHIKKDYLFLLEISKWYFEQKKYALSFLTLKESITVFFCENYCGKVDSKLLEETNKKINKIQYSFSNKNYIERMDPAFNDTKKLIDIYVKSRIIRNRIAHSEVNDIESFHDINKIPIYIETLSKIFQHPSVKEYIKNRLNF</sequence>
<evidence type="ECO:0000313" key="1">
    <source>
        <dbReference type="EMBL" id="SJZ37372.1"/>
    </source>
</evidence>
<dbReference type="NCBIfam" id="TIGR02221">
    <property type="entry name" value="cas_TM1812"/>
    <property type="match status" value="1"/>
</dbReference>
<evidence type="ECO:0000313" key="2">
    <source>
        <dbReference type="Proteomes" id="UP000191153"/>
    </source>
</evidence>
<dbReference type="InterPro" id="IPR011742">
    <property type="entry name" value="CRISPR-assoc_prot_TM1812"/>
</dbReference>
<organism evidence="1 2">
    <name type="scientific">Cetobacterium ceti</name>
    <dbReference type="NCBI Taxonomy" id="180163"/>
    <lineage>
        <taxon>Bacteria</taxon>
        <taxon>Fusobacteriati</taxon>
        <taxon>Fusobacteriota</taxon>
        <taxon>Fusobacteriia</taxon>
        <taxon>Fusobacteriales</taxon>
        <taxon>Fusobacteriaceae</taxon>
        <taxon>Cetobacterium</taxon>
    </lineage>
</organism>
<gene>
    <name evidence="1" type="ORF">SAMN02745174_00299</name>
</gene>
<dbReference type="AlphaFoldDB" id="A0A1T4K4N9"/>
<dbReference type="EMBL" id="FUWX01000004">
    <property type="protein sequence ID" value="SJZ37372.1"/>
    <property type="molecule type" value="Genomic_DNA"/>
</dbReference>
<keyword evidence="2" id="KW-1185">Reference proteome</keyword>
<proteinExistence type="predicted"/>
<dbReference type="OrthoDB" id="9777703at2"/>
<dbReference type="Proteomes" id="UP000191153">
    <property type="component" value="Unassembled WGS sequence"/>
</dbReference>
<name>A0A1T4K4N9_9FUSO</name>
<dbReference type="STRING" id="180163.SAMN02745174_00299"/>